<gene>
    <name evidence="3" type="ORF">BDQ12DRAFT_672084</name>
    <name evidence="2" type="ORF">BDQ12DRAFT_672087</name>
</gene>
<dbReference type="EMBL" id="ML213864">
    <property type="protein sequence ID" value="TFK31153.1"/>
    <property type="molecule type" value="Genomic_DNA"/>
</dbReference>
<evidence type="ECO:0000313" key="3">
    <source>
        <dbReference type="EMBL" id="TFK31153.1"/>
    </source>
</evidence>
<feature type="region of interest" description="Disordered" evidence="1">
    <location>
        <begin position="19"/>
        <end position="106"/>
    </location>
</feature>
<dbReference type="Proteomes" id="UP000308652">
    <property type="component" value="Unassembled WGS sequence"/>
</dbReference>
<dbReference type="AlphaFoldDB" id="A0A5C3LG51"/>
<organism evidence="3 4">
    <name type="scientific">Crucibulum laeve</name>
    <dbReference type="NCBI Taxonomy" id="68775"/>
    <lineage>
        <taxon>Eukaryota</taxon>
        <taxon>Fungi</taxon>
        <taxon>Dikarya</taxon>
        <taxon>Basidiomycota</taxon>
        <taxon>Agaricomycotina</taxon>
        <taxon>Agaricomycetes</taxon>
        <taxon>Agaricomycetidae</taxon>
        <taxon>Agaricales</taxon>
        <taxon>Agaricineae</taxon>
        <taxon>Nidulariaceae</taxon>
        <taxon>Crucibulum</taxon>
    </lineage>
</organism>
<feature type="compositionally biased region" description="Low complexity" evidence="1">
    <location>
        <begin position="83"/>
        <end position="101"/>
    </location>
</feature>
<evidence type="ECO:0000313" key="2">
    <source>
        <dbReference type="EMBL" id="TFK31149.1"/>
    </source>
</evidence>
<evidence type="ECO:0000256" key="1">
    <source>
        <dbReference type="SAM" id="MobiDB-lite"/>
    </source>
</evidence>
<name>A0A5C3LG51_9AGAR</name>
<evidence type="ECO:0000313" key="4">
    <source>
        <dbReference type="Proteomes" id="UP000308652"/>
    </source>
</evidence>
<dbReference type="EMBL" id="ML213872">
    <property type="protein sequence ID" value="TFK31149.1"/>
    <property type="molecule type" value="Genomic_DNA"/>
</dbReference>
<protein>
    <submittedName>
        <fullName evidence="3">Uncharacterized protein</fullName>
    </submittedName>
</protein>
<accession>A0A5C3LG51</accession>
<sequence>MMGCGRVFIAAAHAELEANVEEKEKENSAQDDAGGVGRGGGDGAEDEVRIDPRRRCINKGERRGETGVEREVKKTEKNTSCDNSNQNSLPSSSSSETAQSQRWRKHTSPWHILHLNATWWFRYPKQYPVYGTRIRMISTEAGRIIGLGPLSMHGARQRSLQVCGVQGTEYVRRAMSREVSLVSRTLDDGPYVYRNTLRGEWTLGGNIKVHRKRLLIARYILYFDII</sequence>
<feature type="compositionally biased region" description="Basic and acidic residues" evidence="1">
    <location>
        <begin position="19"/>
        <end position="28"/>
    </location>
</feature>
<proteinExistence type="predicted"/>
<reference evidence="3 4" key="1">
    <citation type="journal article" date="2019" name="Nat. Ecol. Evol.">
        <title>Megaphylogeny resolves global patterns of mushroom evolution.</title>
        <authorList>
            <person name="Varga T."/>
            <person name="Krizsan K."/>
            <person name="Foldi C."/>
            <person name="Dima B."/>
            <person name="Sanchez-Garcia M."/>
            <person name="Sanchez-Ramirez S."/>
            <person name="Szollosi G.J."/>
            <person name="Szarkandi J.G."/>
            <person name="Papp V."/>
            <person name="Albert L."/>
            <person name="Andreopoulos W."/>
            <person name="Angelini C."/>
            <person name="Antonin V."/>
            <person name="Barry K.W."/>
            <person name="Bougher N.L."/>
            <person name="Buchanan P."/>
            <person name="Buyck B."/>
            <person name="Bense V."/>
            <person name="Catcheside P."/>
            <person name="Chovatia M."/>
            <person name="Cooper J."/>
            <person name="Damon W."/>
            <person name="Desjardin D."/>
            <person name="Finy P."/>
            <person name="Geml J."/>
            <person name="Haridas S."/>
            <person name="Hughes K."/>
            <person name="Justo A."/>
            <person name="Karasinski D."/>
            <person name="Kautmanova I."/>
            <person name="Kiss B."/>
            <person name="Kocsube S."/>
            <person name="Kotiranta H."/>
            <person name="LaButti K.M."/>
            <person name="Lechner B.E."/>
            <person name="Liimatainen K."/>
            <person name="Lipzen A."/>
            <person name="Lukacs Z."/>
            <person name="Mihaltcheva S."/>
            <person name="Morgado L.N."/>
            <person name="Niskanen T."/>
            <person name="Noordeloos M.E."/>
            <person name="Ohm R.A."/>
            <person name="Ortiz-Santana B."/>
            <person name="Ovrebo C."/>
            <person name="Racz N."/>
            <person name="Riley R."/>
            <person name="Savchenko A."/>
            <person name="Shiryaev A."/>
            <person name="Soop K."/>
            <person name="Spirin V."/>
            <person name="Szebenyi C."/>
            <person name="Tomsovsky M."/>
            <person name="Tulloss R.E."/>
            <person name="Uehling J."/>
            <person name="Grigoriev I.V."/>
            <person name="Vagvolgyi C."/>
            <person name="Papp T."/>
            <person name="Martin F.M."/>
            <person name="Miettinen O."/>
            <person name="Hibbett D.S."/>
            <person name="Nagy L.G."/>
        </authorList>
    </citation>
    <scope>NUCLEOTIDE SEQUENCE [LARGE SCALE GENOMIC DNA]</scope>
    <source>
        <strain evidence="3 4">CBS 166.37</strain>
    </source>
</reference>
<keyword evidence="4" id="KW-1185">Reference proteome</keyword>
<feature type="compositionally biased region" description="Basic and acidic residues" evidence="1">
    <location>
        <begin position="46"/>
        <end position="79"/>
    </location>
</feature>